<keyword evidence="3" id="KW-1185">Reference proteome</keyword>
<name>A0ABP0GHF5_CLALP</name>
<proteinExistence type="predicted"/>
<feature type="compositionally biased region" description="Polar residues" evidence="1">
    <location>
        <begin position="182"/>
        <end position="191"/>
    </location>
</feature>
<comment type="caution">
    <text evidence="2">The sequence shown here is derived from an EMBL/GenBank/DDBJ whole genome shotgun (WGS) entry which is preliminary data.</text>
</comment>
<evidence type="ECO:0000256" key="1">
    <source>
        <dbReference type="SAM" id="MobiDB-lite"/>
    </source>
</evidence>
<sequence>MAETFTYADRVKRQWKNDVAVEYSNHREVTIQLTNDNKREDIYRMLKEIKTPLEYIEGIIQKPGNMVNITVDRKNNAIRLAELLRKKPEVKYAIAHGDERIDLTIRWVPIDYPQRHLDETLEEFEIQGPAQLGVDKYGIKDGRRIYKVNKKTMERHQLPSYLYLGKLRCAGHKFKECPKRIQPNTDNTTKQDLPKTPTRALDPDDEKPATPPNQCSL</sequence>
<evidence type="ECO:0000313" key="2">
    <source>
        <dbReference type="EMBL" id="CAK8691015.1"/>
    </source>
</evidence>
<feature type="region of interest" description="Disordered" evidence="1">
    <location>
        <begin position="178"/>
        <end position="217"/>
    </location>
</feature>
<reference evidence="2 3" key="1">
    <citation type="submission" date="2024-02" db="EMBL/GenBank/DDBJ databases">
        <authorList>
            <person name="Daric V."/>
            <person name="Darras S."/>
        </authorList>
    </citation>
    <scope>NUCLEOTIDE SEQUENCE [LARGE SCALE GENOMIC DNA]</scope>
</reference>
<dbReference type="Proteomes" id="UP001642483">
    <property type="component" value="Unassembled WGS sequence"/>
</dbReference>
<protein>
    <recommendedName>
        <fullName evidence="4">Pre-C2HC domain-containing protein</fullName>
    </recommendedName>
</protein>
<dbReference type="EMBL" id="CAWYQH010000119">
    <property type="protein sequence ID" value="CAK8691015.1"/>
    <property type="molecule type" value="Genomic_DNA"/>
</dbReference>
<evidence type="ECO:0000313" key="3">
    <source>
        <dbReference type="Proteomes" id="UP001642483"/>
    </source>
</evidence>
<organism evidence="2 3">
    <name type="scientific">Clavelina lepadiformis</name>
    <name type="common">Light-bulb sea squirt</name>
    <name type="synonym">Ascidia lepadiformis</name>
    <dbReference type="NCBI Taxonomy" id="159417"/>
    <lineage>
        <taxon>Eukaryota</taxon>
        <taxon>Metazoa</taxon>
        <taxon>Chordata</taxon>
        <taxon>Tunicata</taxon>
        <taxon>Ascidiacea</taxon>
        <taxon>Aplousobranchia</taxon>
        <taxon>Clavelinidae</taxon>
        <taxon>Clavelina</taxon>
    </lineage>
</organism>
<evidence type="ECO:0008006" key="4">
    <source>
        <dbReference type="Google" id="ProtNLM"/>
    </source>
</evidence>
<gene>
    <name evidence="2" type="ORF">CVLEPA_LOCUS23550</name>
</gene>
<accession>A0ABP0GHF5</accession>